<evidence type="ECO:0000256" key="7">
    <source>
        <dbReference type="RuleBase" id="RU003331"/>
    </source>
</evidence>
<comment type="similarity">
    <text evidence="5 6">Belongs to the adenylate kinase family.</text>
</comment>
<dbReference type="CDD" id="cd01428">
    <property type="entry name" value="ADK"/>
    <property type="match status" value="1"/>
</dbReference>
<feature type="binding site" evidence="5">
    <location>
        <begin position="136"/>
        <end position="137"/>
    </location>
    <ligand>
        <name>ATP</name>
        <dbReference type="ChEBI" id="CHEBI:30616"/>
    </ligand>
</feature>
<keyword evidence="4 5" id="KW-0418">Kinase</keyword>
<feature type="binding site" evidence="5">
    <location>
        <begin position="57"/>
        <end position="59"/>
    </location>
    <ligand>
        <name>AMP</name>
        <dbReference type="ChEBI" id="CHEBI:456215"/>
    </ligand>
</feature>
<feature type="binding site" evidence="5">
    <location>
        <position position="133"/>
    </location>
    <ligand>
        <name>Zn(2+)</name>
        <dbReference type="ChEBI" id="CHEBI:29105"/>
        <note>structural</note>
    </ligand>
</feature>
<dbReference type="PROSITE" id="PS00113">
    <property type="entry name" value="ADENYLATE_KINASE"/>
    <property type="match status" value="1"/>
</dbReference>
<feature type="binding site" evidence="5">
    <location>
        <begin position="85"/>
        <end position="88"/>
    </location>
    <ligand>
        <name>AMP</name>
        <dbReference type="ChEBI" id="CHEBI:456215"/>
    </ligand>
</feature>
<evidence type="ECO:0000256" key="2">
    <source>
        <dbReference type="ARBA" id="ARBA00022727"/>
    </source>
</evidence>
<dbReference type="InterPro" id="IPR007862">
    <property type="entry name" value="Adenylate_kinase_lid-dom"/>
</dbReference>
<dbReference type="NCBIfam" id="NF001381">
    <property type="entry name" value="PRK00279.1-3"/>
    <property type="match status" value="1"/>
</dbReference>
<feature type="domain" description="Adenylate kinase active site lid" evidence="8">
    <location>
        <begin position="127"/>
        <end position="163"/>
    </location>
</feature>
<keyword evidence="5" id="KW-0479">Metal-binding</keyword>
<feature type="binding site" evidence="5">
    <location>
        <position position="172"/>
    </location>
    <ligand>
        <name>AMP</name>
        <dbReference type="ChEBI" id="CHEBI:456215"/>
    </ligand>
</feature>
<feature type="binding site" evidence="5">
    <location>
        <position position="153"/>
    </location>
    <ligand>
        <name>Zn(2+)</name>
        <dbReference type="ChEBI" id="CHEBI:29105"/>
        <note>structural</note>
    </ligand>
</feature>
<dbReference type="GO" id="GO:0004017">
    <property type="term" value="F:AMP kinase activity"/>
    <property type="evidence" value="ECO:0007669"/>
    <property type="project" value="UniProtKB-EC"/>
</dbReference>
<comment type="caution">
    <text evidence="9">The sequence shown here is derived from an EMBL/GenBank/DDBJ whole genome shotgun (WGS) entry which is preliminary data.</text>
</comment>
<dbReference type="Pfam" id="PF00406">
    <property type="entry name" value="ADK"/>
    <property type="match status" value="1"/>
</dbReference>
<dbReference type="InterPro" id="IPR000850">
    <property type="entry name" value="Adenylat/UMP-CMP_kin"/>
</dbReference>
<feature type="binding site" evidence="5">
    <location>
        <position position="161"/>
    </location>
    <ligand>
        <name>AMP</name>
        <dbReference type="ChEBI" id="CHEBI:456215"/>
    </ligand>
</feature>
<dbReference type="PRINTS" id="PR00094">
    <property type="entry name" value="ADENYLTKNASE"/>
</dbReference>
<proteinExistence type="inferred from homology"/>
<dbReference type="HAMAP" id="MF_00235">
    <property type="entry name" value="Adenylate_kinase_Adk"/>
    <property type="match status" value="1"/>
</dbReference>
<feature type="binding site" evidence="5">
    <location>
        <position position="200"/>
    </location>
    <ligand>
        <name>ATP</name>
        <dbReference type="ChEBI" id="CHEBI:30616"/>
    </ligand>
</feature>
<evidence type="ECO:0000313" key="10">
    <source>
        <dbReference type="Proteomes" id="UP001301152"/>
    </source>
</evidence>
<comment type="subunit">
    <text evidence="5 7">Monomer.</text>
</comment>
<dbReference type="SUPFAM" id="SSF52540">
    <property type="entry name" value="P-loop containing nucleoside triphosphate hydrolases"/>
    <property type="match status" value="1"/>
</dbReference>
<keyword evidence="3 5" id="KW-0547">Nucleotide-binding</keyword>
<feature type="binding site" evidence="5">
    <location>
        <begin position="10"/>
        <end position="15"/>
    </location>
    <ligand>
        <name>ATP</name>
        <dbReference type="ChEBI" id="CHEBI:30616"/>
    </ligand>
</feature>
<accession>A0ABT3QF77</accession>
<dbReference type="InterPro" id="IPR006259">
    <property type="entry name" value="Adenyl_kin_sub"/>
</dbReference>
<gene>
    <name evidence="5" type="primary">adk</name>
    <name evidence="9" type="ORF">OQ497_08230</name>
</gene>
<feature type="binding site" evidence="5">
    <location>
        <position position="127"/>
    </location>
    <ligand>
        <name>ATP</name>
        <dbReference type="ChEBI" id="CHEBI:30616"/>
    </ligand>
</feature>
<dbReference type="NCBIfam" id="NF001380">
    <property type="entry name" value="PRK00279.1-2"/>
    <property type="match status" value="1"/>
</dbReference>
<dbReference type="InterPro" id="IPR033690">
    <property type="entry name" value="Adenylat_kinase_CS"/>
</dbReference>
<evidence type="ECO:0000313" key="9">
    <source>
        <dbReference type="EMBL" id="MCX2563942.1"/>
    </source>
</evidence>
<feature type="binding site" evidence="5">
    <location>
        <position position="31"/>
    </location>
    <ligand>
        <name>AMP</name>
        <dbReference type="ChEBI" id="CHEBI:456215"/>
    </ligand>
</feature>
<keyword evidence="10" id="KW-1185">Reference proteome</keyword>
<evidence type="ECO:0000256" key="1">
    <source>
        <dbReference type="ARBA" id="ARBA00022679"/>
    </source>
</evidence>
<evidence type="ECO:0000256" key="5">
    <source>
        <dbReference type="HAMAP-Rule" id="MF_00235"/>
    </source>
</evidence>
<protein>
    <recommendedName>
        <fullName evidence="5 7">Adenylate kinase</fullName>
        <shortName evidence="5">AK</shortName>
        <ecNumber evidence="5 7">2.7.4.3</ecNumber>
    </recommendedName>
    <alternativeName>
        <fullName evidence="5">ATP-AMP transphosphorylase</fullName>
    </alternativeName>
    <alternativeName>
        <fullName evidence="5">ATP:AMP phosphotransferase</fullName>
    </alternativeName>
    <alternativeName>
        <fullName evidence="5">Adenylate monophosphate kinase</fullName>
    </alternativeName>
</protein>
<comment type="function">
    <text evidence="5">Catalyzes the reversible transfer of the terminal phosphate group between ATP and AMP. Plays an important role in cellular energy homeostasis and in adenine nucleotide metabolism.</text>
</comment>
<comment type="caution">
    <text evidence="5">Lacks conserved residue(s) required for the propagation of feature annotation.</text>
</comment>
<keyword evidence="1 5" id="KW-0808">Transferase</keyword>
<dbReference type="PANTHER" id="PTHR23359">
    <property type="entry name" value="NUCLEOTIDE KINASE"/>
    <property type="match status" value="1"/>
</dbReference>
<feature type="region of interest" description="NMP" evidence="5">
    <location>
        <begin position="30"/>
        <end position="59"/>
    </location>
</feature>
<comment type="subcellular location">
    <subcellularLocation>
        <location evidence="5 7">Cytoplasm</location>
    </subcellularLocation>
</comment>
<dbReference type="RefSeq" id="WP_086554379.1">
    <property type="nucleotide sequence ID" value="NZ_JAERKY010000001.1"/>
</dbReference>
<evidence type="ECO:0000256" key="3">
    <source>
        <dbReference type="ARBA" id="ARBA00022741"/>
    </source>
</evidence>
<dbReference type="Pfam" id="PF05191">
    <property type="entry name" value="ADK_lid"/>
    <property type="match status" value="1"/>
</dbReference>
<dbReference type="InterPro" id="IPR027417">
    <property type="entry name" value="P-loop_NTPase"/>
</dbReference>
<comment type="pathway">
    <text evidence="5">Purine metabolism; AMP biosynthesis via salvage pathway; AMP from ADP: step 1/1.</text>
</comment>
<name>A0ABT3QF77_9PROT</name>
<comment type="catalytic activity">
    <reaction evidence="5 7">
        <text>AMP + ATP = 2 ADP</text>
        <dbReference type="Rhea" id="RHEA:12973"/>
        <dbReference type="ChEBI" id="CHEBI:30616"/>
        <dbReference type="ChEBI" id="CHEBI:456215"/>
        <dbReference type="ChEBI" id="CHEBI:456216"/>
        <dbReference type="EC" id="2.7.4.3"/>
    </reaction>
</comment>
<dbReference type="NCBIfam" id="NF011100">
    <property type="entry name" value="PRK14527.1"/>
    <property type="match status" value="1"/>
</dbReference>
<keyword evidence="2 5" id="KW-0545">Nucleotide biosynthesis</keyword>
<keyword evidence="5" id="KW-0862">Zinc</keyword>
<keyword evidence="5" id="KW-0963">Cytoplasm</keyword>
<dbReference type="EC" id="2.7.4.3" evidence="5 7"/>
<reference evidence="9 10" key="1">
    <citation type="submission" date="2022-11" db="EMBL/GenBank/DDBJ databases">
        <title>Genome sequencing of Acetobacter type strain.</title>
        <authorList>
            <person name="Heo J."/>
            <person name="Lee D."/>
            <person name="Han B.-H."/>
            <person name="Hong S.-B."/>
            <person name="Kwon S.-W."/>
        </authorList>
    </citation>
    <scope>NUCLEOTIDE SEQUENCE [LARGE SCALE GENOMIC DNA]</scope>
    <source>
        <strain evidence="9 10">KACC 21253</strain>
    </source>
</reference>
<dbReference type="Gene3D" id="3.40.50.300">
    <property type="entry name" value="P-loop containing nucleotide triphosphate hydrolases"/>
    <property type="match status" value="1"/>
</dbReference>
<evidence type="ECO:0000256" key="6">
    <source>
        <dbReference type="RuleBase" id="RU003330"/>
    </source>
</evidence>
<sequence length="215" mass="23470">MNIIFLGPPGAGKGTQAKRLEERHGLVQISTGDMLRAEVAKNSETGKQAKALMEAGKLVPDALIISMLQSRIEQPDCRHGFILDGFPRTAGQAEALDAMLAADNKTIDVVLFLDVDENTLADRIAGRYTCVNCGTTYNEVSSPPAKEGTCDVCGSHDFKRRSDDTRETVVKRVQEYRNLTAPILPFYRESGRLRTVNGMAPAAEVAAQIEQFVTK</sequence>
<dbReference type="EMBL" id="JAPIUZ010000003">
    <property type="protein sequence ID" value="MCX2563942.1"/>
    <property type="molecule type" value="Genomic_DNA"/>
</dbReference>
<evidence type="ECO:0000259" key="8">
    <source>
        <dbReference type="Pfam" id="PF05191"/>
    </source>
</evidence>
<feature type="binding site" evidence="5">
    <location>
        <position position="36"/>
    </location>
    <ligand>
        <name>AMP</name>
        <dbReference type="ChEBI" id="CHEBI:456215"/>
    </ligand>
</feature>
<organism evidence="9 10">
    <name type="scientific">Acetobacter thailandicus</name>
    <dbReference type="NCBI Taxonomy" id="1502842"/>
    <lineage>
        <taxon>Bacteria</taxon>
        <taxon>Pseudomonadati</taxon>
        <taxon>Pseudomonadota</taxon>
        <taxon>Alphaproteobacteria</taxon>
        <taxon>Acetobacterales</taxon>
        <taxon>Acetobacteraceae</taxon>
        <taxon>Acetobacter</taxon>
    </lineage>
</organism>
<feature type="binding site" evidence="5">
    <location>
        <position position="130"/>
    </location>
    <ligand>
        <name>Zn(2+)</name>
        <dbReference type="ChEBI" id="CHEBI:29105"/>
        <note>structural</note>
    </ligand>
</feature>
<dbReference type="NCBIfam" id="TIGR01351">
    <property type="entry name" value="adk"/>
    <property type="match status" value="1"/>
</dbReference>
<dbReference type="Proteomes" id="UP001301152">
    <property type="component" value="Unassembled WGS sequence"/>
</dbReference>
<keyword evidence="5 7" id="KW-0067">ATP-binding</keyword>
<evidence type="ECO:0000256" key="4">
    <source>
        <dbReference type="ARBA" id="ARBA00022777"/>
    </source>
</evidence>
<feature type="binding site" evidence="5">
    <location>
        <position position="92"/>
    </location>
    <ligand>
        <name>AMP</name>
        <dbReference type="ChEBI" id="CHEBI:456215"/>
    </ligand>
</feature>
<feature type="binding site" evidence="5">
    <location>
        <position position="150"/>
    </location>
    <ligand>
        <name>Zn(2+)</name>
        <dbReference type="ChEBI" id="CHEBI:29105"/>
        <note>structural</note>
    </ligand>
</feature>
<comment type="domain">
    <text evidence="5">Consists of three domains, a large central CORE domain and two small peripheral domains, NMPbind and LID, which undergo movements during catalysis. The LID domain closes over the site of phosphoryl transfer upon ATP binding. Assembling and dissambling the active center during each catalytic cycle provides an effective means to prevent ATP hydrolysis. Some bacteria have evolved a zinc-coordinating structure that stabilizes the LID domain.</text>
</comment>